<dbReference type="RefSeq" id="WP_369869157.1">
    <property type="nucleotide sequence ID" value="NZ_JBGFFE010000018.1"/>
</dbReference>
<dbReference type="InterPro" id="IPR050554">
    <property type="entry name" value="Met_Synthase/Corrinoid"/>
</dbReference>
<dbReference type="PROSITE" id="PS51337">
    <property type="entry name" value="B12_BINDING_NTER"/>
    <property type="match status" value="1"/>
</dbReference>
<dbReference type="InterPro" id="IPR036724">
    <property type="entry name" value="Cobalamin-bd_sf"/>
</dbReference>
<dbReference type="PANTHER" id="PTHR45833">
    <property type="entry name" value="METHIONINE SYNTHASE"/>
    <property type="match status" value="1"/>
</dbReference>
<dbReference type="InterPro" id="IPR036594">
    <property type="entry name" value="Meth_synthase_dom"/>
</dbReference>
<reference evidence="5 6" key="1">
    <citation type="submission" date="2024-08" db="EMBL/GenBank/DDBJ databases">
        <title>Clostridium lapicellarii sp. nov., and Clostridium renhuaiense sp. nov., two species isolated from the mud in a fermentation cellar used for producing sauce-flavour Chinese liquors.</title>
        <authorList>
            <person name="Yang F."/>
            <person name="Wang H."/>
            <person name="Chen L.Q."/>
            <person name="Zhou N."/>
            <person name="Lu J.J."/>
            <person name="Pu X.X."/>
            <person name="Wan B."/>
            <person name="Wang L."/>
            <person name="Liu S.J."/>
        </authorList>
    </citation>
    <scope>NUCLEOTIDE SEQUENCE [LARGE SCALE GENOMIC DNA]</scope>
    <source>
        <strain evidence="5 6">MT-113</strain>
    </source>
</reference>
<dbReference type="EMBL" id="JBGFFE010000018">
    <property type="protein sequence ID" value="MEY8764262.1"/>
    <property type="molecule type" value="Genomic_DNA"/>
</dbReference>
<dbReference type="InterPro" id="IPR003759">
    <property type="entry name" value="Cbl-bd_cap"/>
</dbReference>
<evidence type="ECO:0000313" key="5">
    <source>
        <dbReference type="EMBL" id="MEY8764262.1"/>
    </source>
</evidence>
<dbReference type="SUPFAM" id="SSF47644">
    <property type="entry name" value="Methionine synthase domain"/>
    <property type="match status" value="1"/>
</dbReference>
<keyword evidence="1" id="KW-0479">Metal-binding</keyword>
<evidence type="ECO:0000259" key="3">
    <source>
        <dbReference type="PROSITE" id="PS51332"/>
    </source>
</evidence>
<dbReference type="SUPFAM" id="SSF52242">
    <property type="entry name" value="Cobalamin (vitamin B12)-binding domain"/>
    <property type="match status" value="1"/>
</dbReference>
<dbReference type="Proteomes" id="UP001565220">
    <property type="component" value="Unassembled WGS sequence"/>
</dbReference>
<feature type="domain" description="B12-binding" evidence="3">
    <location>
        <begin position="87"/>
        <end position="211"/>
    </location>
</feature>
<name>A0ABV4DZC9_9CLOT</name>
<dbReference type="PROSITE" id="PS51332">
    <property type="entry name" value="B12_BINDING"/>
    <property type="match status" value="1"/>
</dbReference>
<sequence length="211" mass="22953">MNLSELSLYVQKGNAKMARKLVLQALEEHIEPTKILHEGLIDAMVKEGIKFKNNEIYVPEMLVASRAMSVALKALYPIISQHGKKIIGKVVIGTVKGDIHDIGKNLVAMMMKGTGIEITDLGVDAEPAKFLKTAEKIGADIVCMSALLTTTMPAMDDVITAFKKAGIKDKYTFMIGGAPITTNFAKQIDADYYTPDADSAAKLARNIIIKK</sequence>
<keyword evidence="6" id="KW-1185">Reference proteome</keyword>
<feature type="domain" description="B12-binding N-terminal" evidence="4">
    <location>
        <begin position="1"/>
        <end position="87"/>
    </location>
</feature>
<dbReference type="PANTHER" id="PTHR45833:SF1">
    <property type="entry name" value="METHIONINE SYNTHASE"/>
    <property type="match status" value="1"/>
</dbReference>
<dbReference type="Pfam" id="PF02607">
    <property type="entry name" value="B12-binding_2"/>
    <property type="match status" value="1"/>
</dbReference>
<dbReference type="Pfam" id="PF02310">
    <property type="entry name" value="B12-binding"/>
    <property type="match status" value="1"/>
</dbReference>
<organism evidence="5 6">
    <name type="scientific">Clostridium lapidicellarium</name>
    <dbReference type="NCBI Taxonomy" id="3240931"/>
    <lineage>
        <taxon>Bacteria</taxon>
        <taxon>Bacillati</taxon>
        <taxon>Bacillota</taxon>
        <taxon>Clostridia</taxon>
        <taxon>Eubacteriales</taxon>
        <taxon>Clostridiaceae</taxon>
        <taxon>Clostridium</taxon>
    </lineage>
</organism>
<dbReference type="Gene3D" id="1.10.1240.10">
    <property type="entry name" value="Methionine synthase domain"/>
    <property type="match status" value="1"/>
</dbReference>
<comment type="caution">
    <text evidence="5">The sequence shown here is derived from an EMBL/GenBank/DDBJ whole genome shotgun (WGS) entry which is preliminary data.</text>
</comment>
<protein>
    <submittedName>
        <fullName evidence="5">B12-binding domain-containing protein</fullName>
    </submittedName>
</protein>
<accession>A0ABV4DZC9</accession>
<proteinExistence type="predicted"/>
<keyword evidence="2" id="KW-0170">Cobalt</keyword>
<gene>
    <name evidence="5" type="ORF">AB8S09_11530</name>
</gene>
<evidence type="ECO:0000256" key="2">
    <source>
        <dbReference type="ARBA" id="ARBA00023285"/>
    </source>
</evidence>
<dbReference type="SMART" id="SM01018">
    <property type="entry name" value="B12-binding_2"/>
    <property type="match status" value="1"/>
</dbReference>
<dbReference type="InterPro" id="IPR006158">
    <property type="entry name" value="Cobalamin-bd"/>
</dbReference>
<evidence type="ECO:0000259" key="4">
    <source>
        <dbReference type="PROSITE" id="PS51337"/>
    </source>
</evidence>
<dbReference type="Gene3D" id="3.40.50.280">
    <property type="entry name" value="Cobalamin-binding domain"/>
    <property type="match status" value="1"/>
</dbReference>
<evidence type="ECO:0000256" key="1">
    <source>
        <dbReference type="ARBA" id="ARBA00022723"/>
    </source>
</evidence>
<evidence type="ECO:0000313" key="6">
    <source>
        <dbReference type="Proteomes" id="UP001565220"/>
    </source>
</evidence>